<proteinExistence type="inferred from homology"/>
<dbReference type="AlphaFoldDB" id="A0A644TXP3"/>
<dbReference type="InterPro" id="IPR008218">
    <property type="entry name" value="ATPase_V1-cplx_f_g_su"/>
</dbReference>
<name>A0A644TXP3_9ZZZZ</name>
<evidence type="ECO:0000256" key="1">
    <source>
        <dbReference type="ARBA" id="ARBA00010148"/>
    </source>
</evidence>
<comment type="caution">
    <text evidence="4">The sequence shown here is derived from an EMBL/GenBank/DDBJ whole genome shotgun (WGS) entry which is preliminary data.</text>
</comment>
<comment type="similarity">
    <text evidence="1">Belongs to the V-ATPase F subunit family.</text>
</comment>
<dbReference type="GO" id="GO:0046961">
    <property type="term" value="F:proton-transporting ATPase activity, rotational mechanism"/>
    <property type="evidence" value="ECO:0007669"/>
    <property type="project" value="InterPro"/>
</dbReference>
<evidence type="ECO:0000313" key="4">
    <source>
        <dbReference type="EMBL" id="MPL70481.1"/>
    </source>
</evidence>
<evidence type="ECO:0000256" key="2">
    <source>
        <dbReference type="ARBA" id="ARBA00022448"/>
    </source>
</evidence>
<dbReference type="Pfam" id="PF01990">
    <property type="entry name" value="ATP-synt_F"/>
    <property type="match status" value="1"/>
</dbReference>
<dbReference type="EMBL" id="VSSQ01000053">
    <property type="protein sequence ID" value="MPL70481.1"/>
    <property type="molecule type" value="Genomic_DNA"/>
</dbReference>
<dbReference type="SUPFAM" id="SSF159468">
    <property type="entry name" value="AtpF-like"/>
    <property type="match status" value="1"/>
</dbReference>
<accession>A0A644TXP3</accession>
<dbReference type="InterPro" id="IPR036906">
    <property type="entry name" value="ATPase_V1_fsu_sf"/>
</dbReference>
<organism evidence="4">
    <name type="scientific">bioreactor metagenome</name>
    <dbReference type="NCBI Taxonomy" id="1076179"/>
    <lineage>
        <taxon>unclassified sequences</taxon>
        <taxon>metagenomes</taxon>
        <taxon>ecological metagenomes</taxon>
    </lineage>
</organism>
<reference evidence="4" key="1">
    <citation type="submission" date="2019-08" db="EMBL/GenBank/DDBJ databases">
        <authorList>
            <person name="Kucharzyk K."/>
            <person name="Murdoch R.W."/>
            <person name="Higgins S."/>
            <person name="Loffler F."/>
        </authorList>
    </citation>
    <scope>NUCLEOTIDE SEQUENCE</scope>
</reference>
<protein>
    <submittedName>
        <fullName evidence="4">V-type ATP synthase subunit F</fullName>
    </submittedName>
</protein>
<evidence type="ECO:0000256" key="3">
    <source>
        <dbReference type="ARBA" id="ARBA00023065"/>
    </source>
</evidence>
<dbReference type="Gene3D" id="3.40.50.10580">
    <property type="entry name" value="ATPase, V1 complex, subunit F"/>
    <property type="match status" value="1"/>
</dbReference>
<sequence>MVYFAIGDEDTVLGFGMAGVAGRIAKNADDAQAALREALSAPDVGVIIMTEHCADLIRSEVDEYMFSVRFPLIVEIPDRTGSAPGRPGIRELANAAIGISV</sequence>
<keyword evidence="3" id="KW-0406">Ion transport</keyword>
<keyword evidence="2" id="KW-0813">Transport</keyword>
<gene>
    <name evidence="4" type="primary">atpF_6</name>
    <name evidence="4" type="ORF">SDC9_16237</name>
</gene>